<keyword evidence="2" id="KW-1185">Reference proteome</keyword>
<dbReference type="EMBL" id="RXLQ01000002">
    <property type="protein sequence ID" value="RSZ60493.1"/>
    <property type="molecule type" value="Genomic_DNA"/>
</dbReference>
<dbReference type="Proteomes" id="UP000278085">
    <property type="component" value="Unassembled WGS sequence"/>
</dbReference>
<name>A0A430HSG4_9BURK</name>
<dbReference type="AlphaFoldDB" id="A0A430HSG4"/>
<reference evidence="1 2" key="1">
    <citation type="submission" date="2018-12" db="EMBL/GenBank/DDBJ databases">
        <authorList>
            <person name="Yang E."/>
        </authorList>
    </citation>
    <scope>NUCLEOTIDE SEQUENCE [LARGE SCALE GENOMIC DNA]</scope>
    <source>
        <strain evidence="1 2">SOD</strain>
    </source>
</reference>
<accession>A0A430HSG4</accession>
<gene>
    <name evidence="1" type="ORF">EJB06_05105</name>
</gene>
<evidence type="ECO:0000313" key="1">
    <source>
        <dbReference type="EMBL" id="RSZ60493.1"/>
    </source>
</evidence>
<comment type="caution">
    <text evidence="1">The sequence shown here is derived from an EMBL/GenBank/DDBJ whole genome shotgun (WGS) entry which is preliminary data.</text>
</comment>
<organism evidence="1 2">
    <name type="scientific">Massilia atriviolacea</name>
    <dbReference type="NCBI Taxonomy" id="2495579"/>
    <lineage>
        <taxon>Bacteria</taxon>
        <taxon>Pseudomonadati</taxon>
        <taxon>Pseudomonadota</taxon>
        <taxon>Betaproteobacteria</taxon>
        <taxon>Burkholderiales</taxon>
        <taxon>Oxalobacteraceae</taxon>
        <taxon>Telluria group</taxon>
        <taxon>Massilia</taxon>
    </lineage>
</organism>
<evidence type="ECO:0000313" key="2">
    <source>
        <dbReference type="Proteomes" id="UP000278085"/>
    </source>
</evidence>
<proteinExistence type="predicted"/>
<protein>
    <submittedName>
        <fullName evidence="1">Uncharacterized protein</fullName>
    </submittedName>
</protein>
<sequence length="126" mass="13987">MTVAYWVKDKELYSAQLNPYDVAGNPEKGPVELAVGSSEKYFTWALASGEPAPHPGAQVKSNLIEAILHAVKNDKASWLVDTGKIGSTKQGVISLSYICSTINQIQDASRYLWRINWICCREELSR</sequence>